<organism evidence="2">
    <name type="scientific">Streptomyces sp. NBC_00003</name>
    <dbReference type="NCBI Taxonomy" id="2903608"/>
    <lineage>
        <taxon>Bacteria</taxon>
        <taxon>Bacillati</taxon>
        <taxon>Actinomycetota</taxon>
        <taxon>Actinomycetes</taxon>
        <taxon>Kitasatosporales</taxon>
        <taxon>Streptomycetaceae</taxon>
        <taxon>Streptomyces</taxon>
    </lineage>
</organism>
<accession>A0AAU2V1S8</accession>
<reference evidence="2" key="1">
    <citation type="submission" date="2022-10" db="EMBL/GenBank/DDBJ databases">
        <title>The complete genomes of actinobacterial strains from the NBC collection.</title>
        <authorList>
            <person name="Joergensen T.S."/>
            <person name="Alvarez Arevalo M."/>
            <person name="Sterndorff E.B."/>
            <person name="Faurdal D."/>
            <person name="Vuksanovic O."/>
            <person name="Mourched A.-S."/>
            <person name="Charusanti P."/>
            <person name="Shaw S."/>
            <person name="Blin K."/>
            <person name="Weber T."/>
        </authorList>
    </citation>
    <scope>NUCLEOTIDE SEQUENCE</scope>
    <source>
        <strain evidence="2">NBC_00003</strain>
    </source>
</reference>
<dbReference type="EMBL" id="CP108318">
    <property type="protein sequence ID" value="WTW61103.1"/>
    <property type="molecule type" value="Genomic_DNA"/>
</dbReference>
<name>A0AAU2V1S8_9ACTN</name>
<evidence type="ECO:0000313" key="2">
    <source>
        <dbReference type="EMBL" id="WTW61103.1"/>
    </source>
</evidence>
<feature type="region of interest" description="Disordered" evidence="1">
    <location>
        <begin position="1"/>
        <end position="38"/>
    </location>
</feature>
<sequence>MDLGAADHPGRAGRSAHARAGLDPAPPGTARARQRGPDFGRRGGPLLFLAPFFPPCVAWWIGSTCGTLLVRELPSEAGARKALRQT</sequence>
<evidence type="ECO:0000256" key="1">
    <source>
        <dbReference type="SAM" id="MobiDB-lite"/>
    </source>
</evidence>
<proteinExistence type="predicted"/>
<dbReference type="AlphaFoldDB" id="A0AAU2V1S8"/>
<feature type="compositionally biased region" description="Low complexity" evidence="1">
    <location>
        <begin position="12"/>
        <end position="21"/>
    </location>
</feature>
<gene>
    <name evidence="2" type="ORF">OG549_10805</name>
</gene>
<protein>
    <submittedName>
        <fullName evidence="2">Uncharacterized protein</fullName>
    </submittedName>
</protein>